<dbReference type="PATRIC" id="fig|908627.4.peg.6106"/>
<comment type="caution">
    <text evidence="1">The sequence shown here is derived from an EMBL/GenBank/DDBJ whole genome shotgun (WGS) entry which is preliminary data.</text>
</comment>
<keyword evidence="2" id="KW-1185">Reference proteome</keyword>
<protein>
    <submittedName>
        <fullName evidence="1">Uncharacterized protein</fullName>
    </submittedName>
</protein>
<accession>A0A0J1CR69</accession>
<gene>
    <name evidence="1" type="ORF">EOS_27295</name>
</gene>
<dbReference type="AlphaFoldDB" id="A0A0J1CR69"/>
<sequence length="481" mass="52612">MQRDVILSAVYPARIKAIKALLRIAQGDYPHAAELTTASSELDQASLSYGRASTAVAYAGLAGLLRIVSTLVEWRGAVLDAAPDADRFARSARERYRQWNKEYGDKEPTKALASASRNIAGLQSLEDVERLCSMIAAVPLPVGVFAEPKGIVRITRSESETKSAPTELSVAFLKFNIDGIAVSELHHLTPNEVHDLEIEVRVSRWPDDAEQLRLSPVTIEPRATYSFPDFVFNRPTGQPPFVLVDRGRALLKVAQGLQARPFEFKYAAEFLPTRAEQPVSVVGHRTLLIEGLDLQANPITGYPNVDRKIVQIRDELRQRGSALGSDLGDLLKIVSALSNMAGRAVQDAEFDGVWSEAEFQDYVRKELRRRPEIGVELDEHAHASGGITDLSFHGIAIELKAQSKRTMSLEDCQQYVEQTTSYVAAKGKNCGVLCVLDCSPKTSAPQPVDAGIGILEKSTSPGHVVIVAVLVQGNLRRPSSL</sequence>
<evidence type="ECO:0000313" key="2">
    <source>
        <dbReference type="Proteomes" id="UP000035963"/>
    </source>
</evidence>
<dbReference type="Proteomes" id="UP000035963">
    <property type="component" value="Unassembled WGS sequence"/>
</dbReference>
<organism evidence="1 2">
    <name type="scientific">Caballeronia mineralivorans PML1(12)</name>
    <dbReference type="NCBI Taxonomy" id="908627"/>
    <lineage>
        <taxon>Bacteria</taxon>
        <taxon>Pseudomonadati</taxon>
        <taxon>Pseudomonadota</taxon>
        <taxon>Betaproteobacteria</taxon>
        <taxon>Burkholderiales</taxon>
        <taxon>Burkholderiaceae</taxon>
        <taxon>Caballeronia</taxon>
    </lineage>
</organism>
<reference evidence="1 2" key="1">
    <citation type="journal article" date="2015" name="Genome Announc.">
        <title>Draft Genome Sequence of Burkholderia sp. Strain PML1(12), an Ectomycorrhizosphere-Inhabiting Bacterium with Effective Mineral-Weathering Ability.</title>
        <authorList>
            <person name="Uroz S."/>
            <person name="Oger P."/>
        </authorList>
    </citation>
    <scope>NUCLEOTIDE SEQUENCE [LARGE SCALE GENOMIC DNA]</scope>
    <source>
        <strain evidence="2">PML1(12)</strain>
    </source>
</reference>
<name>A0A0J1CR69_9BURK</name>
<proteinExistence type="predicted"/>
<evidence type="ECO:0000313" key="1">
    <source>
        <dbReference type="EMBL" id="KLU23124.1"/>
    </source>
</evidence>
<dbReference type="EMBL" id="AEJF01000163">
    <property type="protein sequence ID" value="KLU23124.1"/>
    <property type="molecule type" value="Genomic_DNA"/>
</dbReference>